<sequence length="141" mass="16841">MIKWQRVHEIDDLMGSEDISWIEVCRRLKNSEELHYAMTVFNWDDGVDFPVLILKRPECDLGTIMYMFEMIDEEPEVQKIDYYDFEEDMKMLSIKLREKWASNDYPSNISHDGSPGEKLVAEWKSRHSHYEIYPDEQPSDA</sequence>
<protein>
    <recommendedName>
        <fullName evidence="1">DUF4274 domain-containing protein</fullName>
    </recommendedName>
</protein>
<gene>
    <name evidence="2" type="ORF">B3C1_00010</name>
</gene>
<keyword evidence="3" id="KW-1185">Reference proteome</keyword>
<proteinExistence type="predicted"/>
<dbReference type="InterPro" id="IPR025369">
    <property type="entry name" value="DUF4274"/>
</dbReference>
<dbReference type="STRING" id="745411.B3C1_00010"/>
<comment type="caution">
    <text evidence="2">The sequence shown here is derived from an EMBL/GenBank/DDBJ whole genome shotgun (WGS) entry which is preliminary data.</text>
</comment>
<dbReference type="RefSeq" id="WP_008482050.1">
    <property type="nucleotide sequence ID" value="NZ_AMRI01000001.1"/>
</dbReference>
<dbReference type="Pfam" id="PF14096">
    <property type="entry name" value="DUF4274"/>
    <property type="match status" value="1"/>
</dbReference>
<dbReference type="OrthoDB" id="269804at2"/>
<evidence type="ECO:0000259" key="1">
    <source>
        <dbReference type="Pfam" id="PF14096"/>
    </source>
</evidence>
<dbReference type="EMBL" id="AMRI01000001">
    <property type="protein sequence ID" value="EKE77796.1"/>
    <property type="molecule type" value="Genomic_DNA"/>
</dbReference>
<name>K2J454_9GAMM</name>
<feature type="domain" description="DUF4274" evidence="1">
    <location>
        <begin position="30"/>
        <end position="78"/>
    </location>
</feature>
<dbReference type="Proteomes" id="UP000006755">
    <property type="component" value="Unassembled WGS sequence"/>
</dbReference>
<accession>K2J454</accession>
<organism evidence="2 3">
    <name type="scientific">Gallaecimonas xiamenensis 3-C-1</name>
    <dbReference type="NCBI Taxonomy" id="745411"/>
    <lineage>
        <taxon>Bacteria</taxon>
        <taxon>Pseudomonadati</taxon>
        <taxon>Pseudomonadota</taxon>
        <taxon>Gammaproteobacteria</taxon>
        <taxon>Enterobacterales</taxon>
        <taxon>Gallaecimonadaceae</taxon>
        <taxon>Gallaecimonas</taxon>
    </lineage>
</organism>
<evidence type="ECO:0000313" key="3">
    <source>
        <dbReference type="Proteomes" id="UP000006755"/>
    </source>
</evidence>
<evidence type="ECO:0000313" key="2">
    <source>
        <dbReference type="EMBL" id="EKE77796.1"/>
    </source>
</evidence>
<dbReference type="AlphaFoldDB" id="K2J454"/>
<reference evidence="2 3" key="1">
    <citation type="journal article" date="2012" name="J. Bacteriol.">
        <title>Genome Sequence of Gallaecimonas xiamenensis Type Strain 3-C-1.</title>
        <authorList>
            <person name="Lai Q."/>
            <person name="Wang L."/>
            <person name="Wang W."/>
            <person name="Shao Z."/>
        </authorList>
    </citation>
    <scope>NUCLEOTIDE SEQUENCE [LARGE SCALE GENOMIC DNA]</scope>
    <source>
        <strain evidence="2 3">3-C-1</strain>
    </source>
</reference>